<organism evidence="2">
    <name type="scientific">Aspergillus flavus</name>
    <dbReference type="NCBI Taxonomy" id="5059"/>
    <lineage>
        <taxon>Eukaryota</taxon>
        <taxon>Fungi</taxon>
        <taxon>Dikarya</taxon>
        <taxon>Ascomycota</taxon>
        <taxon>Pezizomycotina</taxon>
        <taxon>Eurotiomycetes</taxon>
        <taxon>Eurotiomycetidae</taxon>
        <taxon>Eurotiales</taxon>
        <taxon>Aspergillaceae</taxon>
        <taxon>Aspergillus</taxon>
        <taxon>Aspergillus subgen. Circumdati</taxon>
    </lineage>
</organism>
<feature type="region of interest" description="Disordered" evidence="1">
    <location>
        <begin position="36"/>
        <end position="71"/>
    </location>
</feature>
<reference evidence="2" key="1">
    <citation type="submission" date="2019-04" db="EMBL/GenBank/DDBJ databases">
        <title>Friends and foes A comparative genomics study of 23 Aspergillus species from section Flavi.</title>
        <authorList>
            <consortium name="DOE Joint Genome Institute"/>
            <person name="Kjaerbolling I."/>
            <person name="Vesth T."/>
            <person name="Frisvad J.C."/>
            <person name="Nybo J.L."/>
            <person name="Theobald S."/>
            <person name="Kildgaard S."/>
            <person name="Isbrandt T."/>
            <person name="Kuo A."/>
            <person name="Sato A."/>
            <person name="Lyhne E.K."/>
            <person name="Kogle M.E."/>
            <person name="Wiebenga A."/>
            <person name="Kun R.S."/>
            <person name="Lubbers R.J."/>
            <person name="Makela M.R."/>
            <person name="Barry K."/>
            <person name="Chovatia M."/>
            <person name="Clum A."/>
            <person name="Daum C."/>
            <person name="Haridas S."/>
            <person name="He G."/>
            <person name="LaButti K."/>
            <person name="Lipzen A."/>
            <person name="Mondo S."/>
            <person name="Riley R."/>
            <person name="Salamov A."/>
            <person name="Simmons B.A."/>
            <person name="Magnuson J.K."/>
            <person name="Henrissat B."/>
            <person name="Mortensen U.H."/>
            <person name="Larsen T.O."/>
            <person name="Devries R.P."/>
            <person name="Grigoriev I.V."/>
            <person name="Machida M."/>
            <person name="Baker S.E."/>
            <person name="Andersen M.R."/>
        </authorList>
    </citation>
    <scope>NUCLEOTIDE SEQUENCE [LARGE SCALE GENOMIC DNA]</scope>
    <source>
        <strain evidence="2">CBS 121.62</strain>
    </source>
</reference>
<proteinExistence type="predicted"/>
<dbReference type="AlphaFoldDB" id="A0A5N6GWB3"/>
<sequence length="168" mass="18743">MSIIESHQLEGWPFVICHLGRWVCVEIIGEKSQRTHTLPDYDRTQNEHRHSTPHGDPAVSRSTLGAKRGQKKNMKGNCYWSIYLQDVLVASVGFAADVRHRLSANQQILSSPSRMCQSINSSRLGASSLSFSIASPKPSCSAGMRGVKEPETLPFPTLKQGKMMRHNR</sequence>
<gene>
    <name evidence="2" type="ORF">BDV35DRAFT_243192</name>
</gene>
<accession>A0A5N6GWB3</accession>
<dbReference type="VEuPathDB" id="FungiDB:AFLA_004657"/>
<dbReference type="EMBL" id="ML734607">
    <property type="protein sequence ID" value="KAB8245854.1"/>
    <property type="molecule type" value="Genomic_DNA"/>
</dbReference>
<name>A0A5N6GWB3_ASPFL</name>
<evidence type="ECO:0000313" key="2">
    <source>
        <dbReference type="EMBL" id="KAB8245854.1"/>
    </source>
</evidence>
<evidence type="ECO:0000256" key="1">
    <source>
        <dbReference type="SAM" id="MobiDB-lite"/>
    </source>
</evidence>
<protein>
    <submittedName>
        <fullName evidence="2">Uncharacterized protein</fullName>
    </submittedName>
</protein>
<feature type="compositionally biased region" description="Basic and acidic residues" evidence="1">
    <location>
        <begin position="36"/>
        <end position="50"/>
    </location>
</feature>
<dbReference type="Proteomes" id="UP000325434">
    <property type="component" value="Unassembled WGS sequence"/>
</dbReference>